<comment type="similarity">
    <text evidence="2">Belongs to the multi antimicrobial extrusion (MATE) (TC 2.A.66.1) family. MepA subfamily.</text>
</comment>
<dbReference type="GO" id="GO:0015297">
    <property type="term" value="F:antiporter activity"/>
    <property type="evidence" value="ECO:0007669"/>
    <property type="project" value="InterPro"/>
</dbReference>
<evidence type="ECO:0000256" key="5">
    <source>
        <dbReference type="ARBA" id="ARBA00022475"/>
    </source>
</evidence>
<dbReference type="NCBIfam" id="TIGR00797">
    <property type="entry name" value="matE"/>
    <property type="match status" value="1"/>
</dbReference>
<dbReference type="PIRSF" id="PIRSF006603">
    <property type="entry name" value="DinF"/>
    <property type="match status" value="1"/>
</dbReference>
<accession>A0A949WTQ3</accession>
<dbReference type="InterPro" id="IPR048279">
    <property type="entry name" value="MdtK-like"/>
</dbReference>
<evidence type="ECO:0000256" key="9">
    <source>
        <dbReference type="ARBA" id="ARBA00023251"/>
    </source>
</evidence>
<evidence type="ECO:0000256" key="10">
    <source>
        <dbReference type="SAM" id="Phobius"/>
    </source>
</evidence>
<keyword evidence="6 10" id="KW-0812">Transmembrane</keyword>
<dbReference type="PANTHER" id="PTHR43823">
    <property type="entry name" value="SPORULATION PROTEIN YKVU"/>
    <property type="match status" value="1"/>
</dbReference>
<feature type="transmembrane region" description="Helical" evidence="10">
    <location>
        <begin position="46"/>
        <end position="73"/>
    </location>
</feature>
<reference evidence="11" key="1">
    <citation type="submission" date="2020-12" db="EMBL/GenBank/DDBJ databases">
        <title>Clostridium thailandense sp. nov., a novel acetogenic bacterium isolated from peat land soil in Thailand.</title>
        <authorList>
            <person name="Chaikitkaew S."/>
            <person name="Birkeland N.K."/>
        </authorList>
    </citation>
    <scope>NUCLEOTIDE SEQUENCE</scope>
    <source>
        <strain evidence="11">PL3</strain>
    </source>
</reference>
<sequence length="466" mass="51380">MGIDNNIFAKEKINKLLLKFAVPAMFALLVSELYNMVDTVYVGRYIGANAIAALTIAFPIQRLLVAIGLLISVGASTYVARSLGEKNISELKKVILTSLSLALIILIIVSIAIFIFRIPILHGLGASELTYPLAKKYVSIILIGGIFQCLSVVACNIMISLGKTRVSLHANLIGATLNIIINYILIVVMKLEIEGAAIATVISQIFAFVFAFYKFNDVRKVFQLQFSIYSISSSINKKVLSGILTVGFSTFVIEISDAVVSVVLNNILYAEGGDSAIVMIGIITKVSMFMFITIIGMSSAAQPIIAYNFGAENYERMKKTVTTSIKVVIITSFTIWLIFMFFSNTIIGFFLKDTVLLIHTVKAFRLCISLLPLVGVYYVGIYYYQAIGEAKKSFLFSIYRETILFIPLAILFVQIFGIKGAWAAYPITDAIATLTSAYFLRKALKEDFSKDKSLSNLPELSNVKHF</sequence>
<organism evidence="11 12">
    <name type="scientific">Clostridium thailandense</name>
    <dbReference type="NCBI Taxonomy" id="2794346"/>
    <lineage>
        <taxon>Bacteria</taxon>
        <taxon>Bacillati</taxon>
        <taxon>Bacillota</taxon>
        <taxon>Clostridia</taxon>
        <taxon>Eubacteriales</taxon>
        <taxon>Clostridiaceae</taxon>
        <taxon>Clostridium</taxon>
    </lineage>
</organism>
<keyword evidence="5" id="KW-1003">Cell membrane</keyword>
<protein>
    <recommendedName>
        <fullName evidence="3">Multidrug export protein MepA</fullName>
    </recommendedName>
</protein>
<dbReference type="InterPro" id="IPR002528">
    <property type="entry name" value="MATE_fam"/>
</dbReference>
<feature type="transmembrane region" description="Helical" evidence="10">
    <location>
        <begin position="239"/>
        <end position="264"/>
    </location>
</feature>
<feature type="transmembrane region" description="Helical" evidence="10">
    <location>
        <begin position="363"/>
        <end position="384"/>
    </location>
</feature>
<feature type="transmembrane region" description="Helical" evidence="10">
    <location>
        <begin position="137"/>
        <end position="159"/>
    </location>
</feature>
<comment type="subcellular location">
    <subcellularLocation>
        <location evidence="1">Cell membrane</location>
        <topology evidence="1">Multi-pass membrane protein</topology>
    </subcellularLocation>
</comment>
<feature type="transmembrane region" description="Helical" evidence="10">
    <location>
        <begin position="94"/>
        <end position="117"/>
    </location>
</feature>
<dbReference type="AlphaFoldDB" id="A0A949WTQ3"/>
<evidence type="ECO:0000313" key="11">
    <source>
        <dbReference type="EMBL" id="MBV7276590.1"/>
    </source>
</evidence>
<dbReference type="GO" id="GO:0005886">
    <property type="term" value="C:plasma membrane"/>
    <property type="evidence" value="ECO:0007669"/>
    <property type="project" value="UniProtKB-SubCell"/>
</dbReference>
<name>A0A949WTQ3_9CLOT</name>
<keyword evidence="12" id="KW-1185">Reference proteome</keyword>
<feature type="transmembrane region" description="Helical" evidence="10">
    <location>
        <begin position="171"/>
        <end position="189"/>
    </location>
</feature>
<keyword evidence="8 10" id="KW-0472">Membrane</keyword>
<comment type="caution">
    <text evidence="11">The sequence shown here is derived from an EMBL/GenBank/DDBJ whole genome shotgun (WGS) entry which is preliminary data.</text>
</comment>
<feature type="transmembrane region" description="Helical" evidence="10">
    <location>
        <begin position="422"/>
        <end position="440"/>
    </location>
</feature>
<evidence type="ECO:0000313" key="12">
    <source>
        <dbReference type="Proteomes" id="UP000694308"/>
    </source>
</evidence>
<evidence type="ECO:0000256" key="3">
    <source>
        <dbReference type="ARBA" id="ARBA00022106"/>
    </source>
</evidence>
<gene>
    <name evidence="11" type="ORF">I6U48_27335</name>
</gene>
<feature type="transmembrane region" description="Helical" evidence="10">
    <location>
        <begin position="327"/>
        <end position="351"/>
    </location>
</feature>
<keyword evidence="9" id="KW-0046">Antibiotic resistance</keyword>
<feature type="transmembrane region" description="Helical" evidence="10">
    <location>
        <begin position="276"/>
        <end position="306"/>
    </location>
</feature>
<evidence type="ECO:0000256" key="4">
    <source>
        <dbReference type="ARBA" id="ARBA00022448"/>
    </source>
</evidence>
<dbReference type="GO" id="GO:0042910">
    <property type="term" value="F:xenobiotic transmembrane transporter activity"/>
    <property type="evidence" value="ECO:0007669"/>
    <property type="project" value="InterPro"/>
</dbReference>
<dbReference type="InterPro" id="IPR051327">
    <property type="entry name" value="MATE_MepA_subfamily"/>
</dbReference>
<evidence type="ECO:0000256" key="8">
    <source>
        <dbReference type="ARBA" id="ARBA00023136"/>
    </source>
</evidence>
<evidence type="ECO:0000256" key="7">
    <source>
        <dbReference type="ARBA" id="ARBA00022989"/>
    </source>
</evidence>
<feature type="transmembrane region" description="Helical" evidence="10">
    <location>
        <begin position="16"/>
        <end position="34"/>
    </location>
</feature>
<dbReference type="Proteomes" id="UP000694308">
    <property type="component" value="Unassembled WGS sequence"/>
</dbReference>
<dbReference type="InterPro" id="IPR045070">
    <property type="entry name" value="MATE_MepA-like"/>
</dbReference>
<feature type="transmembrane region" description="Helical" evidence="10">
    <location>
        <begin position="195"/>
        <end position="213"/>
    </location>
</feature>
<dbReference type="Pfam" id="PF01554">
    <property type="entry name" value="MatE"/>
    <property type="match status" value="2"/>
</dbReference>
<dbReference type="PANTHER" id="PTHR43823:SF3">
    <property type="entry name" value="MULTIDRUG EXPORT PROTEIN MEPA"/>
    <property type="match status" value="1"/>
</dbReference>
<evidence type="ECO:0000256" key="1">
    <source>
        <dbReference type="ARBA" id="ARBA00004651"/>
    </source>
</evidence>
<keyword evidence="4" id="KW-0813">Transport</keyword>
<dbReference type="RefSeq" id="WP_218323671.1">
    <property type="nucleotide sequence ID" value="NZ_JAEEGC010000190.1"/>
</dbReference>
<proteinExistence type="inferred from homology"/>
<feature type="transmembrane region" description="Helical" evidence="10">
    <location>
        <begin position="396"/>
        <end position="416"/>
    </location>
</feature>
<evidence type="ECO:0000256" key="6">
    <source>
        <dbReference type="ARBA" id="ARBA00022692"/>
    </source>
</evidence>
<dbReference type="EMBL" id="JAEEGC010000190">
    <property type="protein sequence ID" value="MBV7276590.1"/>
    <property type="molecule type" value="Genomic_DNA"/>
</dbReference>
<evidence type="ECO:0000256" key="2">
    <source>
        <dbReference type="ARBA" id="ARBA00008417"/>
    </source>
</evidence>
<keyword evidence="7 10" id="KW-1133">Transmembrane helix</keyword>
<dbReference type="CDD" id="cd13143">
    <property type="entry name" value="MATE_MepA_like"/>
    <property type="match status" value="1"/>
</dbReference>